<dbReference type="InterPro" id="IPR036322">
    <property type="entry name" value="WD40_repeat_dom_sf"/>
</dbReference>
<comment type="caution">
    <text evidence="5">The sequence shown here is derived from an EMBL/GenBank/DDBJ whole genome shotgun (WGS) entry which is preliminary data.</text>
</comment>
<dbReference type="InterPro" id="IPR015943">
    <property type="entry name" value="WD40/YVTN_repeat-like_dom_sf"/>
</dbReference>
<feature type="compositionally biased region" description="Polar residues" evidence="4">
    <location>
        <begin position="33"/>
        <end position="70"/>
    </location>
</feature>
<dbReference type="PROSITE" id="PS50082">
    <property type="entry name" value="WD_REPEATS_2"/>
    <property type="match status" value="1"/>
</dbReference>
<sequence length="541" mass="60145">MEIPGESNDSCEVRNASAAPFSLPDVLTDVGIASTSDEQNARTNDALQSSSLAGETNIQPSVEPSRETSNLCNEPISVAELSNNHPQQGEAGSNASITNQCVESPKGFVKSEDHTSDCISNLNNNIVEPAINENETNALLGETQDYVMPKYTFACEPQLITGVWEEFKKVPEECFTKGCKWSPDGTCILTNSDDNLLRIFDLPRELHCQEFWPEGKTLPELKSTLLIKEGGRVYDYCWYPFMSSWNPLSCCLVSTSQFSPVHLWDAYTGQLRASYRSYNSVDEIEHAFSVAFNLTGEKLYCGFKKRLSVFHTASPGSTCENRNLKGLGRSVGIVSCICVNPANENIYAFSSYSRTIGLCTEPDGQVMCLLCNEGGGLTHIMFSPDGSKLYAGSRNDSQLFCWDMRKLGNVLFTAERTNNTNQRIYFDLTPDGRFLVSGSTDGLVHVWDTQDTLNQDSEVPFLPVKTMFRAHNDCVNGLSLHKQYPIMATSSGQRHPYCPDCESDEEAPPRTKKRHVHREDAVKLWWLGLNASPSNQQQSED</sequence>
<evidence type="ECO:0000313" key="5">
    <source>
        <dbReference type="EMBL" id="KAK7864408.1"/>
    </source>
</evidence>
<dbReference type="GO" id="GO:0015030">
    <property type="term" value="C:Cajal body"/>
    <property type="evidence" value="ECO:0007669"/>
    <property type="project" value="TreeGrafter"/>
</dbReference>
<evidence type="ECO:0000313" key="6">
    <source>
        <dbReference type="Proteomes" id="UP001378592"/>
    </source>
</evidence>
<keyword evidence="6" id="KW-1185">Reference proteome</keyword>
<dbReference type="AlphaFoldDB" id="A0AAN9VW71"/>
<dbReference type="SMART" id="SM00320">
    <property type="entry name" value="WD40"/>
    <property type="match status" value="4"/>
</dbReference>
<evidence type="ECO:0000256" key="2">
    <source>
        <dbReference type="ARBA" id="ARBA00041558"/>
    </source>
</evidence>
<feature type="region of interest" description="Disordered" evidence="4">
    <location>
        <begin position="492"/>
        <end position="516"/>
    </location>
</feature>
<feature type="region of interest" description="Disordered" evidence="4">
    <location>
        <begin position="1"/>
        <end position="70"/>
    </location>
</feature>
<dbReference type="GO" id="GO:0003723">
    <property type="term" value="F:RNA binding"/>
    <property type="evidence" value="ECO:0007669"/>
    <property type="project" value="TreeGrafter"/>
</dbReference>
<dbReference type="SUPFAM" id="SSF50978">
    <property type="entry name" value="WD40 repeat-like"/>
    <property type="match status" value="1"/>
</dbReference>
<evidence type="ECO:0000256" key="3">
    <source>
        <dbReference type="PROSITE-ProRule" id="PRU00221"/>
    </source>
</evidence>
<dbReference type="PANTHER" id="PTHR13211:SF0">
    <property type="entry name" value="TELOMERASE CAJAL BODY PROTEIN 1"/>
    <property type="match status" value="1"/>
</dbReference>
<dbReference type="EMBL" id="JAZDUA010000203">
    <property type="protein sequence ID" value="KAK7864408.1"/>
    <property type="molecule type" value="Genomic_DNA"/>
</dbReference>
<dbReference type="Pfam" id="PF00400">
    <property type="entry name" value="WD40"/>
    <property type="match status" value="3"/>
</dbReference>
<accession>A0AAN9VW71</accession>
<protein>
    <recommendedName>
        <fullName evidence="2">WD repeat-containing protein 79</fullName>
    </recommendedName>
</protein>
<keyword evidence="3" id="KW-0853">WD repeat</keyword>
<dbReference type="InterPro" id="IPR051150">
    <property type="entry name" value="SWT21/TCAB1_mRNA_Telomere"/>
</dbReference>
<name>A0AAN9VW71_9ORTH</name>
<gene>
    <name evidence="5" type="ORF">R5R35_000450</name>
</gene>
<organism evidence="5 6">
    <name type="scientific">Gryllus longicercus</name>
    <dbReference type="NCBI Taxonomy" id="2509291"/>
    <lineage>
        <taxon>Eukaryota</taxon>
        <taxon>Metazoa</taxon>
        <taxon>Ecdysozoa</taxon>
        <taxon>Arthropoda</taxon>
        <taxon>Hexapoda</taxon>
        <taxon>Insecta</taxon>
        <taxon>Pterygota</taxon>
        <taxon>Neoptera</taxon>
        <taxon>Polyneoptera</taxon>
        <taxon>Orthoptera</taxon>
        <taxon>Ensifera</taxon>
        <taxon>Gryllidea</taxon>
        <taxon>Grylloidea</taxon>
        <taxon>Gryllidae</taxon>
        <taxon>Gryllinae</taxon>
        <taxon>Gryllus</taxon>
    </lineage>
</organism>
<dbReference type="PROSITE" id="PS50294">
    <property type="entry name" value="WD_REPEATS_REGION"/>
    <property type="match status" value="1"/>
</dbReference>
<evidence type="ECO:0000256" key="1">
    <source>
        <dbReference type="ARBA" id="ARBA00038279"/>
    </source>
</evidence>
<dbReference type="InterPro" id="IPR001680">
    <property type="entry name" value="WD40_rpt"/>
</dbReference>
<dbReference type="Proteomes" id="UP001378592">
    <property type="component" value="Unassembled WGS sequence"/>
</dbReference>
<dbReference type="GO" id="GO:0030576">
    <property type="term" value="P:Cajal body organization"/>
    <property type="evidence" value="ECO:0007669"/>
    <property type="project" value="TreeGrafter"/>
</dbReference>
<proteinExistence type="inferred from homology"/>
<dbReference type="Gene3D" id="2.130.10.10">
    <property type="entry name" value="YVTN repeat-like/Quinoprotein amine dehydrogenase"/>
    <property type="match status" value="1"/>
</dbReference>
<comment type="similarity">
    <text evidence="1">Belongs to the TCAB1 family.</text>
</comment>
<reference evidence="5 6" key="1">
    <citation type="submission" date="2024-03" db="EMBL/GenBank/DDBJ databases">
        <title>The genome assembly and annotation of the cricket Gryllus longicercus Weissman &amp; Gray.</title>
        <authorList>
            <person name="Szrajer S."/>
            <person name="Gray D."/>
            <person name="Ylla G."/>
        </authorList>
    </citation>
    <scope>NUCLEOTIDE SEQUENCE [LARGE SCALE GENOMIC DNA]</scope>
    <source>
        <strain evidence="5">DAG 2021-001</strain>
        <tissue evidence="5">Whole body minus gut</tissue>
    </source>
</reference>
<feature type="repeat" description="WD" evidence="3">
    <location>
        <begin position="428"/>
        <end position="457"/>
    </location>
</feature>
<evidence type="ECO:0000256" key="4">
    <source>
        <dbReference type="SAM" id="MobiDB-lite"/>
    </source>
</evidence>
<dbReference type="PANTHER" id="PTHR13211">
    <property type="entry name" value="TELOMERASE CAJAL BODY PROTEIN 1"/>
    <property type="match status" value="1"/>
</dbReference>